<dbReference type="InterPro" id="IPR002347">
    <property type="entry name" value="SDR_fam"/>
</dbReference>
<dbReference type="Pfam" id="PF13561">
    <property type="entry name" value="adh_short_C2"/>
    <property type="match status" value="1"/>
</dbReference>
<dbReference type="PANTHER" id="PTHR42879:SF6">
    <property type="entry name" value="NADPH-DEPENDENT REDUCTASE BACG"/>
    <property type="match status" value="1"/>
</dbReference>
<gene>
    <name evidence="2" type="ORF">HHL11_10465</name>
</gene>
<accession>A0A848H0S6</accession>
<dbReference type="Proteomes" id="UP000541185">
    <property type="component" value="Unassembled WGS sequence"/>
</dbReference>
<dbReference type="FunFam" id="3.40.50.720:FF:000084">
    <property type="entry name" value="Short-chain dehydrogenase reductase"/>
    <property type="match status" value="1"/>
</dbReference>
<dbReference type="EMBL" id="JABBFX010000001">
    <property type="protein sequence ID" value="NML44174.1"/>
    <property type="molecule type" value="Genomic_DNA"/>
</dbReference>
<dbReference type="PANTHER" id="PTHR42879">
    <property type="entry name" value="3-OXOACYL-(ACYL-CARRIER-PROTEIN) REDUCTASE"/>
    <property type="match status" value="1"/>
</dbReference>
<protein>
    <submittedName>
        <fullName evidence="2">SDR family oxidoreductase</fullName>
    </submittedName>
</protein>
<evidence type="ECO:0000313" key="3">
    <source>
        <dbReference type="Proteomes" id="UP000541185"/>
    </source>
</evidence>
<dbReference type="PRINTS" id="PR00081">
    <property type="entry name" value="GDHRDH"/>
</dbReference>
<dbReference type="RefSeq" id="WP_169418328.1">
    <property type="nucleotide sequence ID" value="NZ_JABBFX010000001.1"/>
</dbReference>
<comment type="similarity">
    <text evidence="1">Belongs to the short-chain dehydrogenases/reductases (SDR) family.</text>
</comment>
<dbReference type="Gene3D" id="3.40.50.720">
    <property type="entry name" value="NAD(P)-binding Rossmann-like Domain"/>
    <property type="match status" value="1"/>
</dbReference>
<organism evidence="2 3">
    <name type="scientific">Ramlibacter agri</name>
    <dbReference type="NCBI Taxonomy" id="2728837"/>
    <lineage>
        <taxon>Bacteria</taxon>
        <taxon>Pseudomonadati</taxon>
        <taxon>Pseudomonadota</taxon>
        <taxon>Betaproteobacteria</taxon>
        <taxon>Burkholderiales</taxon>
        <taxon>Comamonadaceae</taxon>
        <taxon>Ramlibacter</taxon>
    </lineage>
</organism>
<proteinExistence type="inferred from homology"/>
<evidence type="ECO:0000256" key="1">
    <source>
        <dbReference type="ARBA" id="ARBA00006484"/>
    </source>
</evidence>
<comment type="caution">
    <text evidence="2">The sequence shown here is derived from an EMBL/GenBank/DDBJ whole genome shotgun (WGS) entry which is preliminary data.</text>
</comment>
<dbReference type="SUPFAM" id="SSF51735">
    <property type="entry name" value="NAD(P)-binding Rossmann-fold domains"/>
    <property type="match status" value="1"/>
</dbReference>
<sequence>MDLQLKDKHVLITGGSRGIGLACARQFLREGCKVTLVARDPQRLEQARIALGAAPDAVAGYSADLTDAGASQRLVEAVEAERGPVDILVNSAGAARRTPFHELQPQAWHDAMQAKFFTYIHVMDPLVKRMGARGRGAIVNVIGMGGKMATTTHLAGGAANAALMLATAGLAAAWGPKGVRINAVNPSLTLTDRLEEGLAAEARLKNTTADAVLKEAEAKMPLGRLAKPEDIADAVAFLASPRAGYVSGAILSMDGAQTPMVV</sequence>
<dbReference type="InterPro" id="IPR050259">
    <property type="entry name" value="SDR"/>
</dbReference>
<dbReference type="AlphaFoldDB" id="A0A848H0S6"/>
<evidence type="ECO:0000313" key="2">
    <source>
        <dbReference type="EMBL" id="NML44174.1"/>
    </source>
</evidence>
<name>A0A848H0S6_9BURK</name>
<dbReference type="InterPro" id="IPR036291">
    <property type="entry name" value="NAD(P)-bd_dom_sf"/>
</dbReference>
<keyword evidence="3" id="KW-1185">Reference proteome</keyword>
<reference evidence="2 3" key="1">
    <citation type="submission" date="2020-04" db="EMBL/GenBank/DDBJ databases">
        <title>Ramlibacter sp. G-1-2-2 isolated from soil.</title>
        <authorList>
            <person name="Dahal R.H."/>
        </authorList>
    </citation>
    <scope>NUCLEOTIDE SEQUENCE [LARGE SCALE GENOMIC DNA]</scope>
    <source>
        <strain evidence="2 3">G-1-2-2</strain>
    </source>
</reference>